<dbReference type="Pfam" id="PF00535">
    <property type="entry name" value="Glycos_transf_2"/>
    <property type="match status" value="1"/>
</dbReference>
<reference evidence="2" key="1">
    <citation type="journal article" date="2020" name="mSystems">
        <title>Genome- and Community-Level Interaction Insights into Carbon Utilization and Element Cycling Functions of Hydrothermarchaeota in Hydrothermal Sediment.</title>
        <authorList>
            <person name="Zhou Z."/>
            <person name="Liu Y."/>
            <person name="Xu W."/>
            <person name="Pan J."/>
            <person name="Luo Z.H."/>
            <person name="Li M."/>
        </authorList>
    </citation>
    <scope>NUCLEOTIDE SEQUENCE [LARGE SCALE GENOMIC DNA]</scope>
    <source>
        <strain evidence="2">HyVt-533</strain>
    </source>
</reference>
<dbReference type="InterPro" id="IPR050834">
    <property type="entry name" value="Glycosyltransf_2"/>
</dbReference>
<dbReference type="PANTHER" id="PTHR43685:SF2">
    <property type="entry name" value="GLYCOSYLTRANSFERASE 2-LIKE DOMAIN-CONTAINING PROTEIN"/>
    <property type="match status" value="1"/>
</dbReference>
<dbReference type="InterPro" id="IPR001173">
    <property type="entry name" value="Glyco_trans_2-like"/>
</dbReference>
<dbReference type="AlphaFoldDB" id="A0A7V5P223"/>
<dbReference type="SUPFAM" id="SSF53448">
    <property type="entry name" value="Nucleotide-diphospho-sugar transferases"/>
    <property type="match status" value="1"/>
</dbReference>
<comment type="caution">
    <text evidence="2">The sequence shown here is derived from an EMBL/GenBank/DDBJ whole genome shotgun (WGS) entry which is preliminary data.</text>
</comment>
<sequence>MKPLVSVIIPTYNRARFLKEALASVLAQTYRPLEIIVVDDGSTDETSKVVSRFPVRYVRTPHRGVAAARNRGLSKARGALIAFLDSDDLWLPRKIEVQVSFFEHQPEALAVQTEEVWLRGGKRVNPKKRHRKPSGHFFDRALELCLISPSAVMLRREVLEEIGGFDETFPVCEDYELWLRLLARYPVYLIPEPLVIKRGGHPDQLSKTPGLDWYRLKALAKIYRQPHLSPAMRLLVLKEALFKAAVYAKGARRRGKWWEVYEIEKTLAEILSSPGLVPTKALSK</sequence>
<dbReference type="Gene3D" id="3.90.550.10">
    <property type="entry name" value="Spore Coat Polysaccharide Biosynthesis Protein SpsA, Chain A"/>
    <property type="match status" value="1"/>
</dbReference>
<dbReference type="InterPro" id="IPR029044">
    <property type="entry name" value="Nucleotide-diphossugar_trans"/>
</dbReference>
<gene>
    <name evidence="2" type="ORF">ENJ96_10030</name>
</gene>
<dbReference type="EMBL" id="DROK01000296">
    <property type="protein sequence ID" value="HHI98167.1"/>
    <property type="molecule type" value="Genomic_DNA"/>
</dbReference>
<evidence type="ECO:0000259" key="1">
    <source>
        <dbReference type="Pfam" id="PF00535"/>
    </source>
</evidence>
<proteinExistence type="predicted"/>
<protein>
    <submittedName>
        <fullName evidence="2">Glycosyltransferase</fullName>
    </submittedName>
</protein>
<evidence type="ECO:0000313" key="2">
    <source>
        <dbReference type="EMBL" id="HHI98167.1"/>
    </source>
</evidence>
<dbReference type="Proteomes" id="UP000886101">
    <property type="component" value="Unassembled WGS sequence"/>
</dbReference>
<accession>A0A7V5P223</accession>
<organism evidence="2">
    <name type="scientific">Thermodesulfatator atlanticus</name>
    <dbReference type="NCBI Taxonomy" id="501497"/>
    <lineage>
        <taxon>Bacteria</taxon>
        <taxon>Pseudomonadati</taxon>
        <taxon>Thermodesulfobacteriota</taxon>
        <taxon>Thermodesulfobacteria</taxon>
        <taxon>Thermodesulfobacteriales</taxon>
        <taxon>Thermodesulfatatoraceae</taxon>
        <taxon>Thermodesulfatator</taxon>
    </lineage>
</organism>
<feature type="domain" description="Glycosyltransferase 2-like" evidence="1">
    <location>
        <begin position="6"/>
        <end position="163"/>
    </location>
</feature>
<dbReference type="PANTHER" id="PTHR43685">
    <property type="entry name" value="GLYCOSYLTRANSFERASE"/>
    <property type="match status" value="1"/>
</dbReference>
<name>A0A7V5P223_9BACT</name>